<evidence type="ECO:0000313" key="2">
    <source>
        <dbReference type="EMBL" id="ACB74002.1"/>
    </source>
</evidence>
<protein>
    <submittedName>
        <fullName evidence="2">Uncharacterized protein</fullName>
    </submittedName>
</protein>
<dbReference type="OrthoDB" id="7059555at2"/>
<evidence type="ECO:0000256" key="1">
    <source>
        <dbReference type="SAM" id="Phobius"/>
    </source>
</evidence>
<keyword evidence="1" id="KW-0472">Membrane</keyword>
<sequence length="151" mass="16625">MKRSPEELENLIHQTLRALPERRAPRSLEGRVLAAIAARQALPWWKQSFRAWPIAVRGAFVVASCALVAALAFAWVLYGPQNVDVSQTLARPLALLESVRGVGRALVDFGAILLRHVPTLWLYGAIAAFIGLYVTLFGVGATAYRTLYANR</sequence>
<gene>
    <name evidence="2" type="ordered locus">Oter_0713</name>
</gene>
<proteinExistence type="predicted"/>
<reference evidence="2 3" key="1">
    <citation type="journal article" date="2011" name="J. Bacteriol.">
        <title>Genome sequence of the verrucomicrobium Opitutus terrae PB90-1, an abundant inhabitant of rice paddy soil ecosystems.</title>
        <authorList>
            <person name="van Passel M.W."/>
            <person name="Kant R."/>
            <person name="Palva A."/>
            <person name="Copeland A."/>
            <person name="Lucas S."/>
            <person name="Lapidus A."/>
            <person name="Glavina del Rio T."/>
            <person name="Pitluck S."/>
            <person name="Goltsman E."/>
            <person name="Clum A."/>
            <person name="Sun H."/>
            <person name="Schmutz J."/>
            <person name="Larimer F.W."/>
            <person name="Land M.L."/>
            <person name="Hauser L."/>
            <person name="Kyrpides N."/>
            <person name="Mikhailova N."/>
            <person name="Richardson P.P."/>
            <person name="Janssen P.H."/>
            <person name="de Vos W.M."/>
            <person name="Smidt H."/>
        </authorList>
    </citation>
    <scope>NUCLEOTIDE SEQUENCE [LARGE SCALE GENOMIC DNA]</scope>
    <source>
        <strain evidence="3">DSM 11246 / JCM 15787 / PB90-1</strain>
    </source>
</reference>
<keyword evidence="3" id="KW-1185">Reference proteome</keyword>
<dbReference type="AlphaFoldDB" id="B1ZUF9"/>
<dbReference type="HOGENOM" id="CLU_1729544_0_0_0"/>
<feature type="transmembrane region" description="Helical" evidence="1">
    <location>
        <begin position="120"/>
        <end position="144"/>
    </location>
</feature>
<evidence type="ECO:0000313" key="3">
    <source>
        <dbReference type="Proteomes" id="UP000007013"/>
    </source>
</evidence>
<name>B1ZUF9_OPITP</name>
<dbReference type="Proteomes" id="UP000007013">
    <property type="component" value="Chromosome"/>
</dbReference>
<dbReference type="RefSeq" id="WP_012373540.1">
    <property type="nucleotide sequence ID" value="NC_010571.1"/>
</dbReference>
<keyword evidence="1" id="KW-0812">Transmembrane</keyword>
<dbReference type="STRING" id="452637.Oter_0713"/>
<keyword evidence="1" id="KW-1133">Transmembrane helix</keyword>
<dbReference type="EMBL" id="CP001032">
    <property type="protein sequence ID" value="ACB74002.1"/>
    <property type="molecule type" value="Genomic_DNA"/>
</dbReference>
<organism evidence="2 3">
    <name type="scientific">Opitutus terrae (strain DSM 11246 / JCM 15787 / PB90-1)</name>
    <dbReference type="NCBI Taxonomy" id="452637"/>
    <lineage>
        <taxon>Bacteria</taxon>
        <taxon>Pseudomonadati</taxon>
        <taxon>Verrucomicrobiota</taxon>
        <taxon>Opitutia</taxon>
        <taxon>Opitutales</taxon>
        <taxon>Opitutaceae</taxon>
        <taxon>Opitutus</taxon>
    </lineage>
</organism>
<accession>B1ZUF9</accession>
<feature type="transmembrane region" description="Helical" evidence="1">
    <location>
        <begin position="54"/>
        <end position="78"/>
    </location>
</feature>
<dbReference type="KEGG" id="ote:Oter_0713"/>